<organism evidence="1 2">
    <name type="scientific">Aphanothece hegewaldii CCALA 016</name>
    <dbReference type="NCBI Taxonomy" id="2107694"/>
    <lineage>
        <taxon>Bacteria</taxon>
        <taxon>Bacillati</taxon>
        <taxon>Cyanobacteriota</taxon>
        <taxon>Cyanophyceae</taxon>
        <taxon>Oscillatoriophycideae</taxon>
        <taxon>Chroococcales</taxon>
        <taxon>Aphanothecaceae</taxon>
        <taxon>Aphanothece</taxon>
    </lineage>
</organism>
<evidence type="ECO:0000313" key="1">
    <source>
        <dbReference type="EMBL" id="PSF31266.1"/>
    </source>
</evidence>
<reference evidence="1 2" key="1">
    <citation type="submission" date="2018-03" db="EMBL/GenBank/DDBJ databases">
        <title>The ancient ancestry and fast evolution of plastids.</title>
        <authorList>
            <person name="Moore K.R."/>
            <person name="Magnabosco C."/>
            <person name="Momper L."/>
            <person name="Gold D.A."/>
            <person name="Bosak T."/>
            <person name="Fournier G.P."/>
        </authorList>
    </citation>
    <scope>NUCLEOTIDE SEQUENCE [LARGE SCALE GENOMIC DNA]</scope>
    <source>
        <strain evidence="1 2">CCALA 016</strain>
    </source>
</reference>
<evidence type="ECO:0000313" key="2">
    <source>
        <dbReference type="Proteomes" id="UP000239001"/>
    </source>
</evidence>
<proteinExistence type="predicted"/>
<reference evidence="1 2" key="2">
    <citation type="submission" date="2018-03" db="EMBL/GenBank/DDBJ databases">
        <authorList>
            <person name="Keele B.F."/>
        </authorList>
    </citation>
    <scope>NUCLEOTIDE SEQUENCE [LARGE SCALE GENOMIC DNA]</scope>
    <source>
        <strain evidence="1 2">CCALA 016</strain>
    </source>
</reference>
<name>A0A2T1LRC9_9CHRO</name>
<keyword evidence="1" id="KW-0378">Hydrolase</keyword>
<dbReference type="Proteomes" id="UP000239001">
    <property type="component" value="Unassembled WGS sequence"/>
</dbReference>
<dbReference type="CDD" id="cd00736">
    <property type="entry name" value="lambda_lys-like"/>
    <property type="match status" value="1"/>
</dbReference>
<dbReference type="AlphaFoldDB" id="A0A2T1LRC9"/>
<dbReference type="RefSeq" id="WP_106459262.1">
    <property type="nucleotide sequence ID" value="NZ_PXOH01000047.1"/>
</dbReference>
<dbReference type="Gene3D" id="1.10.530.10">
    <property type="match status" value="1"/>
</dbReference>
<comment type="caution">
    <text evidence="1">The sequence shown here is derived from an EMBL/GenBank/DDBJ whole genome shotgun (WGS) entry which is preliminary data.</text>
</comment>
<gene>
    <name evidence="1" type="ORF">C7H19_23070</name>
</gene>
<dbReference type="OrthoDB" id="481043at2"/>
<dbReference type="SUPFAM" id="SSF53955">
    <property type="entry name" value="Lysozyme-like"/>
    <property type="match status" value="1"/>
</dbReference>
<dbReference type="GO" id="GO:0016787">
    <property type="term" value="F:hydrolase activity"/>
    <property type="evidence" value="ECO:0007669"/>
    <property type="project" value="UniProtKB-KW"/>
</dbReference>
<protein>
    <submittedName>
        <fullName evidence="1">Glycoside hydrolase</fullName>
    </submittedName>
</protein>
<dbReference type="InterPro" id="IPR023346">
    <property type="entry name" value="Lysozyme-like_dom_sf"/>
</dbReference>
<dbReference type="EMBL" id="PXOH01000047">
    <property type="protein sequence ID" value="PSF31266.1"/>
    <property type="molecule type" value="Genomic_DNA"/>
</dbReference>
<accession>A0A2T1LRC9</accession>
<sequence length="234" mass="26862">MFIRLKQRVGNSPKSSKNRKLSRRGLLAFVVILILSLSMQTQERKHQPKKQNFGDLPDLAMLDGDPYIRALMRTISASESNAKNPYVLLYGGDHVHNLQQHPNLCIKIENGPNQGKCSTAAGRYQFLTSTWLDKARVYHPHPHHNLGLASYSFTPEYQDKVVYLWLKDRHAWGVDLPNLLRQGRVDEVLKLLSPIWTSLGYGIEDNSMSPYLKEVYQQVLAEEIKQVQHPYISQ</sequence>
<keyword evidence="2" id="KW-1185">Reference proteome</keyword>